<keyword evidence="13" id="KW-1185">Reference proteome</keyword>
<comment type="catalytic activity">
    <reaction evidence="9 10">
        <text>Release of signal peptides from bacterial membrane prolipoproteins. Hydrolyzes -Xaa-Yaa-Zaa-|-(S,diacylglyceryl)Cys-, in which Xaa is hydrophobic (preferably Leu), and Yaa (Ala or Ser) and Zaa (Gly or Ala) have small, neutral side chains.</text>
        <dbReference type="EC" id="3.4.23.36"/>
    </reaction>
</comment>
<keyword evidence="6 9" id="KW-0378">Hydrolase</keyword>
<dbReference type="InterPro" id="IPR001872">
    <property type="entry name" value="Peptidase_A8"/>
</dbReference>
<dbReference type="EMBL" id="RCCJ01000001">
    <property type="protein sequence ID" value="RLJ70217.1"/>
    <property type="molecule type" value="Genomic_DNA"/>
</dbReference>
<keyword evidence="2 9" id="KW-1003">Cell membrane</keyword>
<proteinExistence type="inferred from homology"/>
<evidence type="ECO:0000256" key="1">
    <source>
        <dbReference type="ARBA" id="ARBA00006139"/>
    </source>
</evidence>
<comment type="pathway">
    <text evidence="9">Protein modification; lipoprotein biosynthesis (signal peptide cleavage).</text>
</comment>
<dbReference type="NCBIfam" id="TIGR00077">
    <property type="entry name" value="lspA"/>
    <property type="match status" value="1"/>
</dbReference>
<evidence type="ECO:0000256" key="5">
    <source>
        <dbReference type="ARBA" id="ARBA00022750"/>
    </source>
</evidence>
<comment type="function">
    <text evidence="9 10">This protein specifically catalyzes the removal of signal peptides from prolipoproteins.</text>
</comment>
<dbReference type="AlphaFoldDB" id="A0A497XMR1"/>
<dbReference type="EC" id="3.4.23.36" evidence="9"/>
<feature type="transmembrane region" description="Helical" evidence="9">
    <location>
        <begin position="93"/>
        <end position="111"/>
    </location>
</feature>
<comment type="subcellular location">
    <subcellularLocation>
        <location evidence="9">Cell membrane</location>
        <topology evidence="9">Multi-pass membrane protein</topology>
    </subcellularLocation>
</comment>
<dbReference type="Proteomes" id="UP000267841">
    <property type="component" value="Unassembled WGS sequence"/>
</dbReference>
<comment type="caution">
    <text evidence="12">The sequence shown here is derived from an EMBL/GenBank/DDBJ whole genome shotgun (WGS) entry which is preliminary data.</text>
</comment>
<organism evidence="12 13">
    <name type="scientific">Hydrogenivirga caldilitoris</name>
    <dbReference type="NCBI Taxonomy" id="246264"/>
    <lineage>
        <taxon>Bacteria</taxon>
        <taxon>Pseudomonadati</taxon>
        <taxon>Aquificota</taxon>
        <taxon>Aquificia</taxon>
        <taxon>Aquificales</taxon>
        <taxon>Aquificaceae</taxon>
        <taxon>Hydrogenivirga</taxon>
    </lineage>
</organism>
<dbReference type="OrthoDB" id="9810259at2"/>
<feature type="transmembrane region" description="Helical" evidence="9">
    <location>
        <begin position="66"/>
        <end position="86"/>
    </location>
</feature>
<dbReference type="UniPathway" id="UPA00665"/>
<name>A0A497XMR1_9AQUI</name>
<dbReference type="NCBIfam" id="NF011360">
    <property type="entry name" value="PRK14779.1"/>
    <property type="match status" value="1"/>
</dbReference>
<comment type="similarity">
    <text evidence="1 9 11">Belongs to the peptidase A8 family.</text>
</comment>
<sequence length="156" mass="17423">MGKILRGSTLIYLYTLIGVVFLDLLTKEMAEQFLSEKSYEPLPFLKLFLIYNKGAAFGIFSGAPDWIRIPILVVTPVIAFAVTYIYSRRDSNLLISVIMGLIAGGALGNLYDRLFLGKVRDFIHLHIGEHYWPAFNIADASITTAVLLLVIGQLKK</sequence>
<evidence type="ECO:0000256" key="11">
    <source>
        <dbReference type="RuleBase" id="RU004181"/>
    </source>
</evidence>
<gene>
    <name evidence="9" type="primary">lspA</name>
    <name evidence="12" type="ORF">BCF55_0483</name>
</gene>
<evidence type="ECO:0000256" key="2">
    <source>
        <dbReference type="ARBA" id="ARBA00022475"/>
    </source>
</evidence>
<dbReference type="Pfam" id="PF01252">
    <property type="entry name" value="Peptidase_A8"/>
    <property type="match status" value="1"/>
</dbReference>
<evidence type="ECO:0000256" key="7">
    <source>
        <dbReference type="ARBA" id="ARBA00022989"/>
    </source>
</evidence>
<evidence type="ECO:0000256" key="10">
    <source>
        <dbReference type="RuleBase" id="RU000594"/>
    </source>
</evidence>
<feature type="transmembrane region" description="Helical" evidence="9">
    <location>
        <begin position="12"/>
        <end position="30"/>
    </location>
</feature>
<evidence type="ECO:0000256" key="9">
    <source>
        <dbReference type="HAMAP-Rule" id="MF_00161"/>
    </source>
</evidence>
<dbReference type="HAMAP" id="MF_00161">
    <property type="entry name" value="LspA"/>
    <property type="match status" value="1"/>
</dbReference>
<dbReference type="PROSITE" id="PS00855">
    <property type="entry name" value="SPASE_II"/>
    <property type="match status" value="1"/>
</dbReference>
<keyword evidence="4 9" id="KW-0812">Transmembrane</keyword>
<dbReference type="PANTHER" id="PTHR33695">
    <property type="entry name" value="LIPOPROTEIN SIGNAL PEPTIDASE"/>
    <property type="match status" value="1"/>
</dbReference>
<reference evidence="12 13" key="1">
    <citation type="submission" date="2018-10" db="EMBL/GenBank/DDBJ databases">
        <title>Genomic Encyclopedia of Archaeal and Bacterial Type Strains, Phase II (KMG-II): from individual species to whole genera.</title>
        <authorList>
            <person name="Goeker M."/>
        </authorList>
    </citation>
    <scope>NUCLEOTIDE SEQUENCE [LARGE SCALE GENOMIC DNA]</scope>
    <source>
        <strain evidence="12 13">DSM 16510</strain>
    </source>
</reference>
<accession>A0A497XMR1</accession>
<dbReference type="GO" id="GO:0004190">
    <property type="term" value="F:aspartic-type endopeptidase activity"/>
    <property type="evidence" value="ECO:0007669"/>
    <property type="project" value="UniProtKB-UniRule"/>
</dbReference>
<feature type="active site" evidence="9">
    <location>
        <position position="139"/>
    </location>
</feature>
<evidence type="ECO:0000256" key="6">
    <source>
        <dbReference type="ARBA" id="ARBA00022801"/>
    </source>
</evidence>
<dbReference type="PANTHER" id="PTHR33695:SF1">
    <property type="entry name" value="LIPOPROTEIN SIGNAL PEPTIDASE"/>
    <property type="match status" value="1"/>
</dbReference>
<dbReference type="RefSeq" id="WP_121009465.1">
    <property type="nucleotide sequence ID" value="NZ_RCCJ01000001.1"/>
</dbReference>
<feature type="transmembrane region" description="Helical" evidence="9">
    <location>
        <begin position="131"/>
        <end position="151"/>
    </location>
</feature>
<protein>
    <recommendedName>
        <fullName evidence="9">Lipoprotein signal peptidase</fullName>
        <ecNumber evidence="9">3.4.23.36</ecNumber>
    </recommendedName>
    <alternativeName>
        <fullName evidence="9">Prolipoprotein signal peptidase</fullName>
    </alternativeName>
    <alternativeName>
        <fullName evidence="9">Signal peptidase II</fullName>
        <shortName evidence="9">SPase II</shortName>
    </alternativeName>
</protein>
<keyword evidence="8 9" id="KW-0472">Membrane</keyword>
<dbReference type="GO" id="GO:0006508">
    <property type="term" value="P:proteolysis"/>
    <property type="evidence" value="ECO:0007669"/>
    <property type="project" value="UniProtKB-KW"/>
</dbReference>
<evidence type="ECO:0000313" key="12">
    <source>
        <dbReference type="EMBL" id="RLJ70217.1"/>
    </source>
</evidence>
<keyword evidence="3 9" id="KW-0645">Protease</keyword>
<keyword evidence="7 9" id="KW-1133">Transmembrane helix</keyword>
<feature type="active site" evidence="9">
    <location>
        <position position="121"/>
    </location>
</feature>
<evidence type="ECO:0000256" key="4">
    <source>
        <dbReference type="ARBA" id="ARBA00022692"/>
    </source>
</evidence>
<dbReference type="PRINTS" id="PR00781">
    <property type="entry name" value="LIPOSIGPTASE"/>
</dbReference>
<evidence type="ECO:0000313" key="13">
    <source>
        <dbReference type="Proteomes" id="UP000267841"/>
    </source>
</evidence>
<keyword evidence="5 9" id="KW-0064">Aspartyl protease</keyword>
<dbReference type="GO" id="GO:0005886">
    <property type="term" value="C:plasma membrane"/>
    <property type="evidence" value="ECO:0007669"/>
    <property type="project" value="UniProtKB-SubCell"/>
</dbReference>
<evidence type="ECO:0000256" key="3">
    <source>
        <dbReference type="ARBA" id="ARBA00022670"/>
    </source>
</evidence>
<evidence type="ECO:0000256" key="8">
    <source>
        <dbReference type="ARBA" id="ARBA00023136"/>
    </source>
</evidence>